<dbReference type="EMBL" id="BAAARE010000035">
    <property type="protein sequence ID" value="GAA2501782.1"/>
    <property type="molecule type" value="Genomic_DNA"/>
</dbReference>
<dbReference type="Proteomes" id="UP001500730">
    <property type="component" value="Unassembled WGS sequence"/>
</dbReference>
<keyword evidence="4" id="KW-1185">Reference proteome</keyword>
<evidence type="ECO:0000313" key="4">
    <source>
        <dbReference type="Proteomes" id="UP001500730"/>
    </source>
</evidence>
<feature type="transmembrane region" description="Helical" evidence="2">
    <location>
        <begin position="26"/>
        <end position="46"/>
    </location>
</feature>
<dbReference type="RefSeq" id="WP_344257337.1">
    <property type="nucleotide sequence ID" value="NZ_BAAARE010000035.1"/>
</dbReference>
<proteinExistence type="predicted"/>
<keyword evidence="2" id="KW-1133">Transmembrane helix</keyword>
<keyword evidence="2" id="KW-0812">Transmembrane</keyword>
<gene>
    <name evidence="3" type="ORF">GCM10009858_44940</name>
</gene>
<sequence length="160" mass="16378">MSDQPNSPASPPDPSDPPSGWQTSEFWATVATNVVSLAVAAAALLGKTLDQSALTALIPSFAVLASAIATAFYAHSRSTLKVASAGEYTKRLADYNASLAAAPRRSVQPQHSSVGAAPEVDLTGTGAMMWALVPMPAGSIPSPGVNGVNRPVAVIRENQP</sequence>
<feature type="compositionally biased region" description="Pro residues" evidence="1">
    <location>
        <begin position="8"/>
        <end position="17"/>
    </location>
</feature>
<organism evidence="3 4">
    <name type="scientific">Terrabacter carboxydivorans</name>
    <dbReference type="NCBI Taxonomy" id="619730"/>
    <lineage>
        <taxon>Bacteria</taxon>
        <taxon>Bacillati</taxon>
        <taxon>Actinomycetota</taxon>
        <taxon>Actinomycetes</taxon>
        <taxon>Micrococcales</taxon>
        <taxon>Intrasporangiaceae</taxon>
        <taxon>Terrabacter</taxon>
    </lineage>
</organism>
<keyword evidence="2" id="KW-0472">Membrane</keyword>
<evidence type="ECO:0008006" key="5">
    <source>
        <dbReference type="Google" id="ProtNLM"/>
    </source>
</evidence>
<protein>
    <recommendedName>
        <fullName evidence="5">Holin</fullName>
    </recommendedName>
</protein>
<accession>A0ABP5ZNG7</accession>
<feature type="transmembrane region" description="Helical" evidence="2">
    <location>
        <begin position="53"/>
        <end position="74"/>
    </location>
</feature>
<comment type="caution">
    <text evidence="3">The sequence shown here is derived from an EMBL/GenBank/DDBJ whole genome shotgun (WGS) entry which is preliminary data.</text>
</comment>
<evidence type="ECO:0000256" key="2">
    <source>
        <dbReference type="SAM" id="Phobius"/>
    </source>
</evidence>
<name>A0ABP5ZNG7_9MICO</name>
<reference evidence="4" key="1">
    <citation type="journal article" date="2019" name="Int. J. Syst. Evol. Microbiol.">
        <title>The Global Catalogue of Microorganisms (GCM) 10K type strain sequencing project: providing services to taxonomists for standard genome sequencing and annotation.</title>
        <authorList>
            <consortium name="The Broad Institute Genomics Platform"/>
            <consortium name="The Broad Institute Genome Sequencing Center for Infectious Disease"/>
            <person name="Wu L."/>
            <person name="Ma J."/>
        </authorList>
    </citation>
    <scope>NUCLEOTIDE SEQUENCE [LARGE SCALE GENOMIC DNA]</scope>
    <source>
        <strain evidence="4">JCM 16259</strain>
    </source>
</reference>
<evidence type="ECO:0000256" key="1">
    <source>
        <dbReference type="SAM" id="MobiDB-lite"/>
    </source>
</evidence>
<evidence type="ECO:0000313" key="3">
    <source>
        <dbReference type="EMBL" id="GAA2501782.1"/>
    </source>
</evidence>
<feature type="region of interest" description="Disordered" evidence="1">
    <location>
        <begin position="1"/>
        <end position="23"/>
    </location>
</feature>